<gene>
    <name evidence="5" type="primary">ehuB</name>
    <name evidence="5" type="ORF">J9B83_06595</name>
</gene>
<dbReference type="EMBL" id="JAGSSV010000005">
    <property type="protein sequence ID" value="MBR7888609.1"/>
    <property type="molecule type" value="Genomic_DNA"/>
</dbReference>
<name>A0ABS5HCE0_9GAMM</name>
<reference evidence="6" key="1">
    <citation type="submission" date="2023-07" db="EMBL/GenBank/DDBJ databases">
        <title>Marinomonas vulgaris A79, complete genome.</title>
        <authorList>
            <person name="Ying J.-J."/>
        </authorList>
    </citation>
    <scope>NUCLEOTIDE SEQUENCE [LARGE SCALE GENOMIC DNA]</scope>
    <source>
        <strain evidence="6">A79</strain>
    </source>
</reference>
<dbReference type="Gene3D" id="3.40.190.10">
    <property type="entry name" value="Periplasmic binding protein-like II"/>
    <property type="match status" value="2"/>
</dbReference>
<dbReference type="SMART" id="SM00062">
    <property type="entry name" value="PBPb"/>
    <property type="match status" value="1"/>
</dbReference>
<organism evidence="5 6">
    <name type="scientific">Marinomonas vulgaris</name>
    <dbReference type="NCBI Taxonomy" id="2823372"/>
    <lineage>
        <taxon>Bacteria</taxon>
        <taxon>Pseudomonadati</taxon>
        <taxon>Pseudomonadota</taxon>
        <taxon>Gammaproteobacteria</taxon>
        <taxon>Oceanospirillales</taxon>
        <taxon>Oceanospirillaceae</taxon>
        <taxon>Marinomonas</taxon>
    </lineage>
</organism>
<dbReference type="SUPFAM" id="SSF53850">
    <property type="entry name" value="Periplasmic binding protein-like II"/>
    <property type="match status" value="1"/>
</dbReference>
<dbReference type="CDD" id="cd01002">
    <property type="entry name" value="PBP2_Ehub_like"/>
    <property type="match status" value="1"/>
</dbReference>
<evidence type="ECO:0000256" key="2">
    <source>
        <dbReference type="ARBA" id="ARBA00022729"/>
    </source>
</evidence>
<evidence type="ECO:0000259" key="4">
    <source>
        <dbReference type="SMART" id="SM00062"/>
    </source>
</evidence>
<feature type="domain" description="Solute-binding protein family 3/N-terminal" evidence="4">
    <location>
        <begin position="41"/>
        <end position="272"/>
    </location>
</feature>
<keyword evidence="2 3" id="KW-0732">Signal</keyword>
<sequence length="286" mass="30551">MRFIVKNIFSKYVISLMSFCVALFSITATASTLDKIKEEGKITIGVANEVPYGYTTPDGEPAGEAPSIAVHILNELGVKDVNVVVTEFGSLIPGLRAGRFDVIAAGMYITPKRCMQIAFSNPTYSIGEGFLVKNGNPEALNGYDNINDKSVKLGVMSGSVEYGYARDFGIAMNKIVTLPDYPSGVAALKSGRIDALAGTSLTMASLAQKDDRVELAQPFTPLMIDGKSVKGYGGFGFRPADLDLRDAFNTELGSFIDSEAHIAMVTPYGFGKHTSPGEMTAKALCQ</sequence>
<evidence type="ECO:0000313" key="5">
    <source>
        <dbReference type="EMBL" id="MBR7888609.1"/>
    </source>
</evidence>
<evidence type="ECO:0000313" key="6">
    <source>
        <dbReference type="Proteomes" id="UP000679722"/>
    </source>
</evidence>
<evidence type="ECO:0000256" key="1">
    <source>
        <dbReference type="ARBA" id="ARBA00010333"/>
    </source>
</evidence>
<comment type="similarity">
    <text evidence="1">Belongs to the bacterial solute-binding protein 3 family.</text>
</comment>
<protein>
    <submittedName>
        <fullName evidence="5">Ectoine/hydroxyectoine ABC transporter substrate-binding protein EhuB</fullName>
    </submittedName>
</protein>
<dbReference type="PANTHER" id="PTHR35936:SF17">
    <property type="entry name" value="ARGININE-BINDING EXTRACELLULAR PROTEIN ARTP"/>
    <property type="match status" value="1"/>
</dbReference>
<dbReference type="NCBIfam" id="TIGR02995">
    <property type="entry name" value="ectoine_ehuB"/>
    <property type="match status" value="1"/>
</dbReference>
<proteinExistence type="inferred from homology"/>
<evidence type="ECO:0000256" key="3">
    <source>
        <dbReference type="SAM" id="SignalP"/>
    </source>
</evidence>
<feature type="chain" id="PRO_5046032157" evidence="3">
    <location>
        <begin position="31"/>
        <end position="286"/>
    </location>
</feature>
<dbReference type="Proteomes" id="UP000679722">
    <property type="component" value="Unassembled WGS sequence"/>
</dbReference>
<dbReference type="InterPro" id="IPR001638">
    <property type="entry name" value="Solute-binding_3/MltF_N"/>
</dbReference>
<dbReference type="Pfam" id="PF00497">
    <property type="entry name" value="SBP_bac_3"/>
    <property type="match status" value="1"/>
</dbReference>
<keyword evidence="6" id="KW-1185">Reference proteome</keyword>
<dbReference type="InterPro" id="IPR014337">
    <property type="entry name" value="Ectoine_EhuB"/>
</dbReference>
<comment type="caution">
    <text evidence="5">The sequence shown here is derived from an EMBL/GenBank/DDBJ whole genome shotgun (WGS) entry which is preliminary data.</text>
</comment>
<dbReference type="PANTHER" id="PTHR35936">
    <property type="entry name" value="MEMBRANE-BOUND LYTIC MUREIN TRANSGLYCOSYLASE F"/>
    <property type="match status" value="1"/>
</dbReference>
<accession>A0ABS5HCE0</accession>
<feature type="signal peptide" evidence="3">
    <location>
        <begin position="1"/>
        <end position="30"/>
    </location>
</feature>